<keyword evidence="5 7" id="KW-0472">Membrane</keyword>
<dbReference type="AlphaFoldDB" id="A0A0N4Z1W4"/>
<accession>A0A0N4Z1W4</accession>
<feature type="transmembrane region" description="Helical" evidence="7">
    <location>
        <begin position="262"/>
        <end position="280"/>
    </location>
</feature>
<evidence type="ECO:0000256" key="2">
    <source>
        <dbReference type="ARBA" id="ARBA00005585"/>
    </source>
</evidence>
<feature type="transmembrane region" description="Helical" evidence="7">
    <location>
        <begin position="464"/>
        <end position="483"/>
    </location>
</feature>
<feature type="transmembrane region" description="Helical" evidence="7">
    <location>
        <begin position="686"/>
        <end position="706"/>
    </location>
</feature>
<keyword evidence="3 7" id="KW-0812">Transmembrane</keyword>
<dbReference type="InterPro" id="IPR051697">
    <property type="entry name" value="Patched_domain-protein"/>
</dbReference>
<evidence type="ECO:0000259" key="8">
    <source>
        <dbReference type="PROSITE" id="PS50156"/>
    </source>
</evidence>
<dbReference type="InterPro" id="IPR000731">
    <property type="entry name" value="SSD"/>
</dbReference>
<dbReference type="Pfam" id="PF02460">
    <property type="entry name" value="Patched"/>
    <property type="match status" value="1"/>
</dbReference>
<evidence type="ECO:0000313" key="10">
    <source>
        <dbReference type="WBParaSite" id="PTRK_0000086000.1"/>
    </source>
</evidence>
<feature type="domain" description="SSD" evidence="8">
    <location>
        <begin position="286"/>
        <end position="421"/>
    </location>
</feature>
<name>A0A0N4Z1W4_PARTI</name>
<dbReference type="WBParaSite" id="PTRK_0000086000.1">
    <property type="protein sequence ID" value="PTRK_0000086000.1"/>
    <property type="gene ID" value="PTRK_0000086000"/>
</dbReference>
<comment type="similarity">
    <text evidence="2">Belongs to the patched family.</text>
</comment>
<feature type="transmembrane region" description="Helical" evidence="7">
    <location>
        <begin position="750"/>
        <end position="770"/>
    </location>
</feature>
<evidence type="ECO:0000256" key="1">
    <source>
        <dbReference type="ARBA" id="ARBA00004141"/>
    </source>
</evidence>
<protein>
    <submittedName>
        <fullName evidence="10">SSD domain-containing protein</fullName>
    </submittedName>
</protein>
<dbReference type="PANTHER" id="PTHR10796:SF96">
    <property type="entry name" value="PATCHED-RELATED PROTEIN 9"/>
    <property type="match status" value="1"/>
</dbReference>
<feature type="transmembrane region" description="Helical" evidence="7">
    <location>
        <begin position="363"/>
        <end position="384"/>
    </location>
</feature>
<keyword evidence="6" id="KW-0325">Glycoprotein</keyword>
<evidence type="ECO:0000256" key="7">
    <source>
        <dbReference type="SAM" id="Phobius"/>
    </source>
</evidence>
<evidence type="ECO:0000256" key="3">
    <source>
        <dbReference type="ARBA" id="ARBA00022692"/>
    </source>
</evidence>
<evidence type="ECO:0000256" key="4">
    <source>
        <dbReference type="ARBA" id="ARBA00022989"/>
    </source>
</evidence>
<dbReference type="PROSITE" id="PS50156">
    <property type="entry name" value="SSD"/>
    <property type="match status" value="1"/>
</dbReference>
<evidence type="ECO:0000256" key="6">
    <source>
        <dbReference type="ARBA" id="ARBA00023180"/>
    </source>
</evidence>
<comment type="subcellular location">
    <subcellularLocation>
        <location evidence="1">Membrane</location>
        <topology evidence="1">Multi-pass membrane protein</topology>
    </subcellularLocation>
</comment>
<dbReference type="Gene3D" id="1.20.1640.10">
    <property type="entry name" value="Multidrug efflux transporter AcrB transmembrane domain"/>
    <property type="match status" value="2"/>
</dbReference>
<feature type="transmembrane region" description="Helical" evidence="7">
    <location>
        <begin position="782"/>
        <end position="807"/>
    </location>
</feature>
<dbReference type="GO" id="GO:0005886">
    <property type="term" value="C:plasma membrane"/>
    <property type="evidence" value="ECO:0007669"/>
    <property type="project" value="TreeGrafter"/>
</dbReference>
<evidence type="ECO:0000256" key="5">
    <source>
        <dbReference type="ARBA" id="ARBA00023136"/>
    </source>
</evidence>
<feature type="transmembrane region" description="Helical" evidence="7">
    <location>
        <begin position="292"/>
        <end position="316"/>
    </location>
</feature>
<reference evidence="10" key="1">
    <citation type="submission" date="2017-02" db="UniProtKB">
        <authorList>
            <consortium name="WormBaseParasite"/>
        </authorList>
    </citation>
    <scope>IDENTIFICATION</scope>
</reference>
<dbReference type="Proteomes" id="UP000038045">
    <property type="component" value="Unplaced"/>
</dbReference>
<feature type="transmembrane region" description="Helical" evidence="7">
    <location>
        <begin position="25"/>
        <end position="44"/>
    </location>
</feature>
<dbReference type="GO" id="GO:0030659">
    <property type="term" value="C:cytoplasmic vesicle membrane"/>
    <property type="evidence" value="ECO:0007669"/>
    <property type="project" value="TreeGrafter"/>
</dbReference>
<feature type="transmembrane region" description="Helical" evidence="7">
    <location>
        <begin position="661"/>
        <end position="679"/>
    </location>
</feature>
<feature type="transmembrane region" description="Helical" evidence="7">
    <location>
        <begin position="712"/>
        <end position="729"/>
    </location>
</feature>
<evidence type="ECO:0000313" key="9">
    <source>
        <dbReference type="Proteomes" id="UP000038045"/>
    </source>
</evidence>
<proteinExistence type="inferred from homology"/>
<dbReference type="GO" id="GO:0006897">
    <property type="term" value="P:endocytosis"/>
    <property type="evidence" value="ECO:0007669"/>
    <property type="project" value="TreeGrafter"/>
</dbReference>
<keyword evidence="9" id="KW-1185">Reference proteome</keyword>
<feature type="transmembrane region" description="Helical" evidence="7">
    <location>
        <begin position="322"/>
        <end position="342"/>
    </location>
</feature>
<keyword evidence="4 7" id="KW-1133">Transmembrane helix</keyword>
<sequence length="852" mass="97795">MESISYYVRIFFKNKVLFIGKYPKIFIYLPIIITVVSVFCALNTKVSKNNSLEIFLPNDLESFKDVKRIQEMFINQEPIRDDYYILDKKIAYFIIEDRTSESNILRNSIIETVATIHNLVMNLKTENGKKFNDLCLKRNHLCQQHPITMLMKKDTALNITKLMARYPYMNFGNLTIDNTHIFGGVMVDEETRDKRGNSKILKAKSIRMSYQLNNEDKDIDEWMTLFNNQMENIKIREGKLYYISSISLPRELAKNGDSLIPYLPWMGIILMISTVGFCISSKSLFSRPFLGICSLINAGMSVLTSISILICIGFPFSEIVYIIPFLMLSIGTDNMFLMLQAWKTKVEVKDLNYLETIKIVSEAIEDVSVPILMTALTDSISYLIGSYSNFFIVKLFCTYSALSIIVMFIYQSTFLTGIMILTCKSEIEGNDINLEVKLKWLSKYSEGYYWLMEKYTNLLERKESSYIVCVLFVIYLSLSGYYISKMDIGINMGNLVSENSYINEEISASERLYENYGLYAYAVIEVSNINLKSYSEREKLIKLYDKFTSTPLLSNDVFFFKIFNKAFPYTFPTEELFKEILLLSLTRPKFSKYKSDFSYNNCSKLNNIKMVFRVRHTIESNTIERVNHLKTVLKESNYNGFVFDNSFIKIDQDSMTVRTSIQNVAIATITIIFVSIILIPKFRTIICVTISVFSMSIGVIGVMSAVGVRLDIISMITMIMSIGYSVDYASHMALHYLDHKKDNLKKSLKFITLPLFQASTTTILGVIILININSYIVKTFTITVFAVVGIGLLHSLIFLPVGLNYLVGEKESLNNNNNFKEINNVKDHNLNSIYTSKDFGIINAYYGGNISE</sequence>
<dbReference type="InterPro" id="IPR003392">
    <property type="entry name" value="PTHD_SSD"/>
</dbReference>
<dbReference type="GO" id="GO:0018996">
    <property type="term" value="P:molting cycle, collagen and cuticulin-based cuticle"/>
    <property type="evidence" value="ECO:0007669"/>
    <property type="project" value="TreeGrafter"/>
</dbReference>
<dbReference type="PANTHER" id="PTHR10796">
    <property type="entry name" value="PATCHED-RELATED"/>
    <property type="match status" value="1"/>
</dbReference>
<dbReference type="SUPFAM" id="SSF82866">
    <property type="entry name" value="Multidrug efflux transporter AcrB transmembrane domain"/>
    <property type="match status" value="2"/>
</dbReference>
<organism evidence="9 10">
    <name type="scientific">Parastrongyloides trichosuri</name>
    <name type="common">Possum-specific nematode worm</name>
    <dbReference type="NCBI Taxonomy" id="131310"/>
    <lineage>
        <taxon>Eukaryota</taxon>
        <taxon>Metazoa</taxon>
        <taxon>Ecdysozoa</taxon>
        <taxon>Nematoda</taxon>
        <taxon>Chromadorea</taxon>
        <taxon>Rhabditida</taxon>
        <taxon>Tylenchina</taxon>
        <taxon>Panagrolaimomorpha</taxon>
        <taxon>Strongyloidoidea</taxon>
        <taxon>Strongyloididae</taxon>
        <taxon>Parastrongyloides</taxon>
    </lineage>
</organism>